<sequence length="247" mass="26502">MAYRYAVVRENYEHLASGGVLHSAPGFPAFPVRLASEMFQRALALRRERAAMVWDPCCGSGYLLTVLGLLHRRQITAVLGTDIDPAALRLAEQNLGLLDEAGLTARAADLDARAERWDKPFYAAAAQAARRLAGGLPAGQGAVPHALRRADVFDPDQLRQALDGRRPGLVITDVPYGEQTDWRGPGGASGTAGMLRALGAVLPEDAVIAVAVRGRRLRLDDGPRADASFRIGTRAVALFRARPTPAH</sequence>
<keyword evidence="2" id="KW-1185">Reference proteome</keyword>
<reference evidence="1 2" key="1">
    <citation type="journal article" date="2019" name="Int. J. Syst. Evol. Microbiol.">
        <title>The Global Catalogue of Microorganisms (GCM) 10K type strain sequencing project: providing services to taxonomists for standard genome sequencing and annotation.</title>
        <authorList>
            <consortium name="The Broad Institute Genomics Platform"/>
            <consortium name="The Broad Institute Genome Sequencing Center for Infectious Disease"/>
            <person name="Wu L."/>
            <person name="Ma J."/>
        </authorList>
    </citation>
    <scope>NUCLEOTIDE SEQUENCE [LARGE SCALE GENOMIC DNA]</scope>
    <source>
        <strain evidence="1 2">JCM 3325</strain>
    </source>
</reference>
<dbReference type="Proteomes" id="UP001501231">
    <property type="component" value="Unassembled WGS sequence"/>
</dbReference>
<name>A0ABN3JKY8_9ACTN</name>
<dbReference type="InterPro" id="IPR024268">
    <property type="entry name" value="AviRa"/>
</dbReference>
<protein>
    <recommendedName>
        <fullName evidence="3">rRNA methyltransferase</fullName>
    </recommendedName>
</protein>
<evidence type="ECO:0000313" key="2">
    <source>
        <dbReference type="Proteomes" id="UP001501231"/>
    </source>
</evidence>
<organism evidence="1 2">
    <name type="scientific">Actinomadura vinacea</name>
    <dbReference type="NCBI Taxonomy" id="115336"/>
    <lineage>
        <taxon>Bacteria</taxon>
        <taxon>Bacillati</taxon>
        <taxon>Actinomycetota</taxon>
        <taxon>Actinomycetes</taxon>
        <taxon>Streptosporangiales</taxon>
        <taxon>Thermomonosporaceae</taxon>
        <taxon>Actinomadura</taxon>
    </lineage>
</organism>
<dbReference type="RefSeq" id="WP_344592487.1">
    <property type="nucleotide sequence ID" value="NZ_BAAARW010000020.1"/>
</dbReference>
<dbReference type="Gene3D" id="3.40.50.150">
    <property type="entry name" value="Vaccinia Virus protein VP39"/>
    <property type="match status" value="1"/>
</dbReference>
<dbReference type="Gene3D" id="1.10.287.540">
    <property type="entry name" value="Helix hairpin bin"/>
    <property type="match status" value="1"/>
</dbReference>
<dbReference type="SUPFAM" id="SSF53335">
    <property type="entry name" value="S-adenosyl-L-methionine-dependent methyltransferases"/>
    <property type="match status" value="1"/>
</dbReference>
<dbReference type="EMBL" id="BAAARW010000020">
    <property type="protein sequence ID" value="GAA2432683.1"/>
    <property type="molecule type" value="Genomic_DNA"/>
</dbReference>
<proteinExistence type="predicted"/>
<evidence type="ECO:0008006" key="3">
    <source>
        <dbReference type="Google" id="ProtNLM"/>
    </source>
</evidence>
<comment type="caution">
    <text evidence="1">The sequence shown here is derived from an EMBL/GenBank/DDBJ whole genome shotgun (WGS) entry which is preliminary data.</text>
</comment>
<dbReference type="Pfam" id="PF11599">
    <property type="entry name" value="AviRa"/>
    <property type="match status" value="1"/>
</dbReference>
<dbReference type="InterPro" id="IPR029063">
    <property type="entry name" value="SAM-dependent_MTases_sf"/>
</dbReference>
<gene>
    <name evidence="1" type="ORF">GCM10010191_53400</name>
</gene>
<evidence type="ECO:0000313" key="1">
    <source>
        <dbReference type="EMBL" id="GAA2432683.1"/>
    </source>
</evidence>
<accession>A0ABN3JKY8</accession>